<dbReference type="PANTHER" id="PTHR34860">
    <property type="entry name" value="REPRESSOR-LIKE PROTEIN SSO7C3"/>
    <property type="match status" value="1"/>
</dbReference>
<dbReference type="EMBL" id="CP007493">
    <property type="protein sequence ID" value="AJB42189.1"/>
    <property type="molecule type" value="Genomic_DNA"/>
</dbReference>
<sequence>MRVKVTRNFQITIPADIRSRIGIKEGDYVEVELDEEGGVILVKPYRRRWTTLRLGRSLSPEDIDEIVREALDEASSSS</sequence>
<dbReference type="SUPFAM" id="SSF89447">
    <property type="entry name" value="AbrB/MazE/MraZ-like"/>
    <property type="match status" value="1"/>
</dbReference>
<dbReference type="GeneID" id="25406552"/>
<dbReference type="PANTHER" id="PTHR34860:SF6">
    <property type="entry name" value="REPRESSOR-LIKE PROTEIN SSO7C3"/>
    <property type="match status" value="1"/>
</dbReference>
<dbReference type="Pfam" id="PF04014">
    <property type="entry name" value="MazE_antitoxin"/>
    <property type="match status" value="1"/>
</dbReference>
<dbReference type="STRING" id="697581.TCARB_1141"/>
<dbReference type="SMART" id="SM00966">
    <property type="entry name" value="SpoVT_AbrB"/>
    <property type="match status" value="1"/>
</dbReference>
<evidence type="ECO:0000313" key="3">
    <source>
        <dbReference type="Proteomes" id="UP000266720"/>
    </source>
</evidence>
<dbReference type="RefSeq" id="WP_020961757.1">
    <property type="nucleotide sequence ID" value="NZ_CP007493.1"/>
</dbReference>
<dbReference type="PROSITE" id="PS51740">
    <property type="entry name" value="SPOVT_ABRB"/>
    <property type="match status" value="1"/>
</dbReference>
<dbReference type="KEGG" id="tcb:TCARB_1141"/>
<dbReference type="GeneID" id="16572709"/>
<accession>A0A3G1A5P9</accession>
<dbReference type="InterPro" id="IPR007159">
    <property type="entry name" value="SpoVT-AbrB_dom"/>
</dbReference>
<dbReference type="Gene3D" id="2.10.260.10">
    <property type="match status" value="1"/>
</dbReference>
<dbReference type="AlphaFoldDB" id="A0A3G1A5P9"/>
<dbReference type="GO" id="GO:0003677">
    <property type="term" value="F:DNA binding"/>
    <property type="evidence" value="ECO:0007669"/>
    <property type="project" value="InterPro"/>
</dbReference>
<dbReference type="InterPro" id="IPR052975">
    <property type="entry name" value="Repressor-like_regulatory"/>
</dbReference>
<organism evidence="2 3">
    <name type="scientific">Thermofilum adornatum 1505</name>
    <dbReference type="NCBI Taxonomy" id="697581"/>
    <lineage>
        <taxon>Archaea</taxon>
        <taxon>Thermoproteota</taxon>
        <taxon>Thermoprotei</taxon>
        <taxon>Thermofilales</taxon>
        <taxon>Thermofilaceae</taxon>
        <taxon>Thermofilum</taxon>
    </lineage>
</organism>
<reference evidence="3" key="1">
    <citation type="book" date="2010" name="EXTREMOPHILES" publisher="0:0-0">
        <title>Complete genome sequences of ten hyperthermophilic archaea reveal their metabolic capabilities and possible ecological roles.</title>
        <editorList>
            <person name="?"/>
        </editorList>
        <authorList>
            <person name="Ravin N.V."/>
            <person name="Mardanov A.V."/>
            <person name="Bonch-Osmolovskaya E.A."/>
            <person name="Skryabin K.G."/>
        </authorList>
    </citation>
    <scope>NUCLEOTIDE SEQUENCE [LARGE SCALE GENOMIC DNA]</scope>
    <source>
        <strain evidence="3">1505</strain>
    </source>
</reference>
<protein>
    <submittedName>
        <fullName evidence="2">VapB-type antitoxin</fullName>
    </submittedName>
</protein>
<evidence type="ECO:0000313" key="2">
    <source>
        <dbReference type="EMBL" id="AJB42189.1"/>
    </source>
</evidence>
<dbReference type="NCBIfam" id="TIGR01439">
    <property type="entry name" value="lp_hng_hel_AbrB"/>
    <property type="match status" value="1"/>
</dbReference>
<feature type="domain" description="SpoVT-AbrB" evidence="1">
    <location>
        <begin position="1"/>
        <end position="47"/>
    </location>
</feature>
<name>A0A3G1A5P9_9CREN</name>
<dbReference type="Proteomes" id="UP000266720">
    <property type="component" value="Chromosome"/>
</dbReference>
<evidence type="ECO:0000259" key="1">
    <source>
        <dbReference type="PROSITE" id="PS51740"/>
    </source>
</evidence>
<gene>
    <name evidence="2" type="ORF">TCARB_1141</name>
</gene>
<proteinExistence type="predicted"/>
<dbReference type="InterPro" id="IPR037914">
    <property type="entry name" value="SpoVT-AbrB_sf"/>
</dbReference>